<evidence type="ECO:0000313" key="3">
    <source>
        <dbReference type="Proteomes" id="UP000321234"/>
    </source>
</evidence>
<dbReference type="RefSeq" id="WP_147925263.1">
    <property type="nucleotide sequence ID" value="NZ_VKAC01000002.1"/>
</dbReference>
<evidence type="ECO:0000256" key="1">
    <source>
        <dbReference type="SAM" id="MobiDB-lite"/>
    </source>
</evidence>
<reference evidence="2 3" key="1">
    <citation type="submission" date="2019-07" db="EMBL/GenBank/DDBJ databases">
        <title>Quadrisphaera sp. strain DD2A genome sequencing and assembly.</title>
        <authorList>
            <person name="Kim I."/>
        </authorList>
    </citation>
    <scope>NUCLEOTIDE SEQUENCE [LARGE SCALE GENOMIC DNA]</scope>
    <source>
        <strain evidence="2 3">DD2A</strain>
    </source>
</reference>
<protein>
    <submittedName>
        <fullName evidence="2">Uncharacterized protein</fullName>
    </submittedName>
</protein>
<feature type="region of interest" description="Disordered" evidence="1">
    <location>
        <begin position="55"/>
        <end position="75"/>
    </location>
</feature>
<dbReference type="EMBL" id="VKAC01000002">
    <property type="protein sequence ID" value="TXR57624.1"/>
    <property type="molecule type" value="Genomic_DNA"/>
</dbReference>
<comment type="caution">
    <text evidence="2">The sequence shown here is derived from an EMBL/GenBank/DDBJ whole genome shotgun (WGS) entry which is preliminary data.</text>
</comment>
<dbReference type="Proteomes" id="UP000321234">
    <property type="component" value="Unassembled WGS sequence"/>
</dbReference>
<dbReference type="OrthoDB" id="1454638at2"/>
<dbReference type="AlphaFoldDB" id="A0A5C8ZJ43"/>
<accession>A0A5C8ZJ43</accession>
<evidence type="ECO:0000313" key="2">
    <source>
        <dbReference type="EMBL" id="TXR57624.1"/>
    </source>
</evidence>
<organism evidence="2 3">
    <name type="scientific">Quadrisphaera setariae</name>
    <dbReference type="NCBI Taxonomy" id="2593304"/>
    <lineage>
        <taxon>Bacteria</taxon>
        <taxon>Bacillati</taxon>
        <taxon>Actinomycetota</taxon>
        <taxon>Actinomycetes</taxon>
        <taxon>Kineosporiales</taxon>
        <taxon>Kineosporiaceae</taxon>
        <taxon>Quadrisphaera</taxon>
    </lineage>
</organism>
<proteinExistence type="predicted"/>
<sequence>MTRGRYRWRTAVRMRTPWWLIERGVAAKGRRDCGDHDFFNADGVVERCYHCQVGERPHDPAHVRGHRSSRAGDGD</sequence>
<name>A0A5C8ZJ43_9ACTN</name>
<keyword evidence="3" id="KW-1185">Reference proteome</keyword>
<gene>
    <name evidence="2" type="ORF">FMM08_05295</name>
</gene>